<reference evidence="4 5" key="1">
    <citation type="submission" date="2015-12" db="EMBL/GenBank/DDBJ databases">
        <title>Dictyostelia acquired genes for synthesis and detection of signals that induce cell-type specialization by lateral gene transfer from prokaryotes.</title>
        <authorList>
            <person name="Gloeckner G."/>
            <person name="Schaap P."/>
        </authorList>
    </citation>
    <scope>NUCLEOTIDE SEQUENCE [LARGE SCALE GENOMIC DNA]</scope>
    <source>
        <strain evidence="4 5">TK</strain>
    </source>
</reference>
<keyword evidence="2" id="KW-0812">Transmembrane</keyword>
<feature type="compositionally biased region" description="Low complexity" evidence="1">
    <location>
        <begin position="25"/>
        <end position="35"/>
    </location>
</feature>
<comment type="caution">
    <text evidence="4">The sequence shown here is derived from an EMBL/GenBank/DDBJ whole genome shotgun (WGS) entry which is preliminary data.</text>
</comment>
<evidence type="ECO:0000259" key="3">
    <source>
        <dbReference type="Pfam" id="PF04982"/>
    </source>
</evidence>
<dbReference type="EMBL" id="LODT01000034">
    <property type="protein sequence ID" value="KYQ91550.1"/>
    <property type="molecule type" value="Genomic_DNA"/>
</dbReference>
<dbReference type="STRING" id="361077.A0A151ZC79"/>
<dbReference type="Proteomes" id="UP000076078">
    <property type="component" value="Unassembled WGS sequence"/>
</dbReference>
<dbReference type="OMA" id="MLTKTTH"/>
<feature type="transmembrane region" description="Helical" evidence="2">
    <location>
        <begin position="106"/>
        <end position="124"/>
    </location>
</feature>
<dbReference type="PANTHER" id="PTHR33741">
    <property type="entry name" value="TRANSMEMBRANE PROTEIN DDB_G0269096-RELATED"/>
    <property type="match status" value="1"/>
</dbReference>
<sequence>METEMKTIGKESGFSEDTEIHIPPNTSNNNNVTDLNKNNIGTNGADKPIKITFKDWFKNYLNKFRTKERSPPMTTVEDMIFSFIGSILGIGLVAALHFHVTTERDFQFLIGSFAASAVLIFGAVKSPLAQPRNLVLGHFVSAIVGCTVRVALYNVNIAFSCALSVSIAIVAMHLTKSLHPPGGATAMIAILNREEMWHGYFYIFMPVLTGALAMLLVALIVNNMAPNRKYPVFWI</sequence>
<organism evidence="4 5">
    <name type="scientific">Tieghemostelium lacteum</name>
    <name type="common">Slime mold</name>
    <name type="synonym">Dictyostelium lacteum</name>
    <dbReference type="NCBI Taxonomy" id="361077"/>
    <lineage>
        <taxon>Eukaryota</taxon>
        <taxon>Amoebozoa</taxon>
        <taxon>Evosea</taxon>
        <taxon>Eumycetozoa</taxon>
        <taxon>Dictyostelia</taxon>
        <taxon>Dictyosteliales</taxon>
        <taxon>Raperosteliaceae</taxon>
        <taxon>Tieghemostelium</taxon>
    </lineage>
</organism>
<accession>A0A151ZC79</accession>
<feature type="transmembrane region" description="Helical" evidence="2">
    <location>
        <begin position="79"/>
        <end position="100"/>
    </location>
</feature>
<dbReference type="Pfam" id="PF04982">
    <property type="entry name" value="TM_HPP"/>
    <property type="match status" value="1"/>
</dbReference>
<feature type="transmembrane region" description="Helical" evidence="2">
    <location>
        <begin position="199"/>
        <end position="221"/>
    </location>
</feature>
<evidence type="ECO:0000256" key="1">
    <source>
        <dbReference type="SAM" id="MobiDB-lite"/>
    </source>
</evidence>
<name>A0A151ZC79_TIELA</name>
<dbReference type="InParanoid" id="A0A151ZC79"/>
<evidence type="ECO:0000256" key="2">
    <source>
        <dbReference type="SAM" id="Phobius"/>
    </source>
</evidence>
<evidence type="ECO:0000313" key="5">
    <source>
        <dbReference type="Proteomes" id="UP000076078"/>
    </source>
</evidence>
<keyword evidence="5" id="KW-1185">Reference proteome</keyword>
<keyword evidence="2" id="KW-1133">Transmembrane helix</keyword>
<feature type="region of interest" description="Disordered" evidence="1">
    <location>
        <begin position="1"/>
        <end position="35"/>
    </location>
</feature>
<dbReference type="AlphaFoldDB" id="A0A151ZC79"/>
<dbReference type="InterPro" id="IPR058581">
    <property type="entry name" value="TM_HPP"/>
</dbReference>
<keyword evidence="2" id="KW-0472">Membrane</keyword>
<proteinExistence type="predicted"/>
<protein>
    <submittedName>
        <fullName evidence="4">HPP family protein</fullName>
    </submittedName>
</protein>
<feature type="transmembrane region" description="Helical" evidence="2">
    <location>
        <begin position="157"/>
        <end position="178"/>
    </location>
</feature>
<feature type="domain" description="HPP transmembrane region" evidence="3">
    <location>
        <begin position="72"/>
        <end position="231"/>
    </location>
</feature>
<evidence type="ECO:0000313" key="4">
    <source>
        <dbReference type="EMBL" id="KYQ91550.1"/>
    </source>
</evidence>
<dbReference type="PANTHER" id="PTHR33741:SF5">
    <property type="entry name" value="TRANSMEMBRANE PROTEIN DDB_G0269096-RELATED"/>
    <property type="match status" value="1"/>
</dbReference>
<dbReference type="OrthoDB" id="2016548at2759"/>
<gene>
    <name evidence="4" type="ORF">DLAC_07317</name>
</gene>
<dbReference type="InterPro" id="IPR007065">
    <property type="entry name" value="HPP"/>
</dbReference>